<protein>
    <submittedName>
        <fullName evidence="4">Glycosyltransferase family 4 protein</fullName>
    </submittedName>
</protein>
<dbReference type="Proteomes" id="UP000768462">
    <property type="component" value="Unassembled WGS sequence"/>
</dbReference>
<name>A0A927W4K9_9CLOT</name>
<evidence type="ECO:0000313" key="4">
    <source>
        <dbReference type="EMBL" id="MBE6060407.1"/>
    </source>
</evidence>
<dbReference type="SUPFAM" id="SSF53756">
    <property type="entry name" value="UDP-Glycosyltransferase/glycogen phosphorylase"/>
    <property type="match status" value="1"/>
</dbReference>
<feature type="domain" description="Glycosyltransferase subfamily 4-like N-terminal" evidence="3">
    <location>
        <begin position="22"/>
        <end position="180"/>
    </location>
</feature>
<dbReference type="GO" id="GO:0009103">
    <property type="term" value="P:lipopolysaccharide biosynthetic process"/>
    <property type="evidence" value="ECO:0007669"/>
    <property type="project" value="TreeGrafter"/>
</dbReference>
<evidence type="ECO:0000256" key="1">
    <source>
        <dbReference type="ARBA" id="ARBA00022679"/>
    </source>
</evidence>
<sequence length="387" mass="44838">MKKILMIVQNDFVNDSRIIKEANALGENGFEVNVLALHNDGLKEVEKFQFFLVKRIKLATRSKLGKNKFSQAFKFWEFKQKCLKEAIKFKPDFVHCHDVYTLPIGERIIGKLGKENIKLIYDSHELWSQASNNITMPKSLLYIQNSIEKKVIKKCDSIITVSPSIVKYLKKVYNLQKSPILIRNIPFLYKNVKKEKLFHKQFKLDETKKILIYQGVISKGRGIEKLIEAMKSVDEKIVFVVLGNGSMVESYKKYVKELNLENRVYFHPAVSPDVLVKYTASADLGVSMIKNICLSYYYSLPNKMFEYIQAEIPVLCSNYPDMEDIVTNYRVGEVTNPDDDNNIATAINKILSDNKMYKVYVDNCINAKEELNWQCESEKLIKLYQSL</sequence>
<dbReference type="Gene3D" id="3.40.50.2000">
    <property type="entry name" value="Glycogen Phosphorylase B"/>
    <property type="match status" value="2"/>
</dbReference>
<dbReference type="GO" id="GO:0016757">
    <property type="term" value="F:glycosyltransferase activity"/>
    <property type="evidence" value="ECO:0007669"/>
    <property type="project" value="InterPro"/>
</dbReference>
<evidence type="ECO:0000259" key="3">
    <source>
        <dbReference type="Pfam" id="PF13439"/>
    </source>
</evidence>
<dbReference type="Pfam" id="PF13439">
    <property type="entry name" value="Glyco_transf_4"/>
    <property type="match status" value="1"/>
</dbReference>
<evidence type="ECO:0000259" key="2">
    <source>
        <dbReference type="Pfam" id="PF00534"/>
    </source>
</evidence>
<dbReference type="EMBL" id="SVCM01000108">
    <property type="protein sequence ID" value="MBE6060407.1"/>
    <property type="molecule type" value="Genomic_DNA"/>
</dbReference>
<dbReference type="InterPro" id="IPR001296">
    <property type="entry name" value="Glyco_trans_1"/>
</dbReference>
<proteinExistence type="predicted"/>
<dbReference type="AlphaFoldDB" id="A0A927W4K9"/>
<accession>A0A927W4K9</accession>
<dbReference type="Pfam" id="PF00534">
    <property type="entry name" value="Glycos_transf_1"/>
    <property type="match status" value="1"/>
</dbReference>
<dbReference type="PANTHER" id="PTHR46401:SF2">
    <property type="entry name" value="GLYCOSYLTRANSFERASE WBBK-RELATED"/>
    <property type="match status" value="1"/>
</dbReference>
<gene>
    <name evidence="4" type="ORF">E7215_09575</name>
</gene>
<feature type="domain" description="Glycosyl transferase family 1" evidence="2">
    <location>
        <begin position="198"/>
        <end position="363"/>
    </location>
</feature>
<comment type="caution">
    <text evidence="4">The sequence shown here is derived from an EMBL/GenBank/DDBJ whole genome shotgun (WGS) entry which is preliminary data.</text>
</comment>
<reference evidence="4" key="1">
    <citation type="submission" date="2019-04" db="EMBL/GenBank/DDBJ databases">
        <title>Evolution of Biomass-Degrading Anaerobic Consortia Revealed by Metagenomics.</title>
        <authorList>
            <person name="Peng X."/>
        </authorList>
    </citation>
    <scope>NUCLEOTIDE SEQUENCE</scope>
    <source>
        <strain evidence="4">SIG254</strain>
    </source>
</reference>
<keyword evidence="1" id="KW-0808">Transferase</keyword>
<dbReference type="InterPro" id="IPR028098">
    <property type="entry name" value="Glyco_trans_4-like_N"/>
</dbReference>
<organism evidence="4 5">
    <name type="scientific">Clostridium sulfidigenes</name>
    <dbReference type="NCBI Taxonomy" id="318464"/>
    <lineage>
        <taxon>Bacteria</taxon>
        <taxon>Bacillati</taxon>
        <taxon>Bacillota</taxon>
        <taxon>Clostridia</taxon>
        <taxon>Eubacteriales</taxon>
        <taxon>Clostridiaceae</taxon>
        <taxon>Clostridium</taxon>
    </lineage>
</organism>
<dbReference type="PANTHER" id="PTHR46401">
    <property type="entry name" value="GLYCOSYLTRANSFERASE WBBK-RELATED"/>
    <property type="match status" value="1"/>
</dbReference>
<evidence type="ECO:0000313" key="5">
    <source>
        <dbReference type="Proteomes" id="UP000768462"/>
    </source>
</evidence>
<dbReference type="CDD" id="cd03794">
    <property type="entry name" value="GT4_WbuB-like"/>
    <property type="match status" value="1"/>
</dbReference>